<organism evidence="12 13">
    <name type="scientific">Actinidia chinensis var. chinensis</name>
    <name type="common">Chinese soft-hair kiwi</name>
    <dbReference type="NCBI Taxonomy" id="1590841"/>
    <lineage>
        <taxon>Eukaryota</taxon>
        <taxon>Viridiplantae</taxon>
        <taxon>Streptophyta</taxon>
        <taxon>Embryophyta</taxon>
        <taxon>Tracheophyta</taxon>
        <taxon>Spermatophyta</taxon>
        <taxon>Magnoliopsida</taxon>
        <taxon>eudicotyledons</taxon>
        <taxon>Gunneridae</taxon>
        <taxon>Pentapetalae</taxon>
        <taxon>asterids</taxon>
        <taxon>Ericales</taxon>
        <taxon>Actinidiaceae</taxon>
        <taxon>Actinidia</taxon>
    </lineage>
</organism>
<keyword evidence="3 8" id="KW-0812">Transmembrane</keyword>
<evidence type="ECO:0000256" key="1">
    <source>
        <dbReference type="ARBA" id="ARBA00004479"/>
    </source>
</evidence>
<evidence type="ECO:0000313" key="12">
    <source>
        <dbReference type="EMBL" id="PSR87990.1"/>
    </source>
</evidence>
<dbReference type="InterPro" id="IPR055437">
    <property type="entry name" value="TMEM131L_Ig_5"/>
</dbReference>
<dbReference type="Pfam" id="PF24501">
    <property type="entry name" value="Ig_TMEM131L_5"/>
    <property type="match status" value="1"/>
</dbReference>
<evidence type="ECO:0000256" key="7">
    <source>
        <dbReference type="SAM" id="MobiDB-lite"/>
    </source>
</evidence>
<evidence type="ECO:0000256" key="2">
    <source>
        <dbReference type="ARBA" id="ARBA00006682"/>
    </source>
</evidence>
<dbReference type="InterPro" id="IPR022113">
    <property type="entry name" value="TMEM131L_N"/>
</dbReference>
<dbReference type="STRING" id="1590841.A0A2R6PAJ4"/>
<feature type="transmembrane region" description="Helical" evidence="8">
    <location>
        <begin position="894"/>
        <end position="917"/>
    </location>
</feature>
<dbReference type="InterPro" id="IPR056001">
    <property type="entry name" value="DUF7579"/>
</dbReference>
<feature type="compositionally biased region" description="Polar residues" evidence="7">
    <location>
        <begin position="984"/>
        <end position="997"/>
    </location>
</feature>
<name>A0A2R6PAJ4_ACTCC</name>
<dbReference type="EMBL" id="NKQK01000027">
    <property type="protein sequence ID" value="PSR87990.1"/>
    <property type="molecule type" value="Genomic_DNA"/>
</dbReference>
<accession>A0A2R6PAJ4</accession>
<evidence type="ECO:0000256" key="4">
    <source>
        <dbReference type="ARBA" id="ARBA00022729"/>
    </source>
</evidence>
<gene>
    <name evidence="12" type="ORF">CEY00_Acc31020</name>
</gene>
<reference evidence="12 13" key="1">
    <citation type="submission" date="2017-07" db="EMBL/GenBank/DDBJ databases">
        <title>An improved, manually edited Actinidia chinensis var. chinensis (kiwifruit) genome highlights the challenges associated with draft genomes and gene prediction in plants.</title>
        <authorList>
            <person name="Pilkington S."/>
            <person name="Crowhurst R."/>
            <person name="Hilario E."/>
            <person name="Nardozza S."/>
            <person name="Fraser L."/>
            <person name="Peng Y."/>
            <person name="Gunaseelan K."/>
            <person name="Simpson R."/>
            <person name="Tahir J."/>
            <person name="Deroles S."/>
            <person name="Templeton K."/>
            <person name="Luo Z."/>
            <person name="Davy M."/>
            <person name="Cheng C."/>
            <person name="Mcneilage M."/>
            <person name="Scaglione D."/>
            <person name="Liu Y."/>
            <person name="Zhang Q."/>
            <person name="Datson P."/>
            <person name="De Silva N."/>
            <person name="Gardiner S."/>
            <person name="Bassett H."/>
            <person name="Chagne D."/>
            <person name="Mccallum J."/>
            <person name="Dzierzon H."/>
            <person name="Deng C."/>
            <person name="Wang Y.-Y."/>
            <person name="Barron N."/>
            <person name="Manako K."/>
            <person name="Bowen J."/>
            <person name="Foster T."/>
            <person name="Erridge Z."/>
            <person name="Tiffin H."/>
            <person name="Waite C."/>
            <person name="Davies K."/>
            <person name="Grierson E."/>
            <person name="Laing W."/>
            <person name="Kirk R."/>
            <person name="Chen X."/>
            <person name="Wood M."/>
            <person name="Montefiori M."/>
            <person name="Brummell D."/>
            <person name="Schwinn K."/>
            <person name="Catanach A."/>
            <person name="Fullerton C."/>
            <person name="Li D."/>
            <person name="Meiyalaghan S."/>
            <person name="Nieuwenhuizen N."/>
            <person name="Read N."/>
            <person name="Prakash R."/>
            <person name="Hunter D."/>
            <person name="Zhang H."/>
            <person name="Mckenzie M."/>
            <person name="Knabel M."/>
            <person name="Harris A."/>
            <person name="Allan A."/>
            <person name="Chen A."/>
            <person name="Janssen B."/>
            <person name="Plunkett B."/>
            <person name="Dwamena C."/>
            <person name="Voogd C."/>
            <person name="Leif D."/>
            <person name="Lafferty D."/>
            <person name="Souleyre E."/>
            <person name="Varkonyi-Gasic E."/>
            <person name="Gambi F."/>
            <person name="Hanley J."/>
            <person name="Yao J.-L."/>
            <person name="Cheung J."/>
            <person name="David K."/>
            <person name="Warren B."/>
            <person name="Marsh K."/>
            <person name="Snowden K."/>
            <person name="Lin-Wang K."/>
            <person name="Brian L."/>
            <person name="Martinez-Sanchez M."/>
            <person name="Wang M."/>
            <person name="Ileperuma N."/>
            <person name="Macnee N."/>
            <person name="Campin R."/>
            <person name="Mcatee P."/>
            <person name="Drummond R."/>
            <person name="Espley R."/>
            <person name="Ireland H."/>
            <person name="Wu R."/>
            <person name="Atkinson R."/>
            <person name="Karunairetnam S."/>
            <person name="Bulley S."/>
            <person name="Chunkath S."/>
            <person name="Hanley Z."/>
            <person name="Storey R."/>
            <person name="Thrimawithana A."/>
            <person name="Thomson S."/>
            <person name="David C."/>
            <person name="Testolin R."/>
        </authorList>
    </citation>
    <scope>NUCLEOTIDE SEQUENCE [LARGE SCALE GENOMIC DNA]</scope>
    <source>
        <strain evidence="13">cv. Red5</strain>
        <tissue evidence="12">Young leaf</tissue>
    </source>
</reference>
<sequence>MIRARRHRRKMFHQAEVFHFMVVLICTLFHIAVCGPCSINGMRSLVEFDARESFRDNHNTGFQDAYGDDVSSGHLTKSRFAHISGESICSSSNLFCFPSTLRGLSEERSPESTIVEASTGQSDATLPTGSTQARNNLSWSSNYGMFALLSGRAVSCSLNYQEGIHDFPFLQTSSGNQNYVSSYGGPLHDRTSPGSNLNENSEMIKSGFLDGSLSPYIEISPPLLDWGQNYLYFPSFAFLTVANTHSDSILYLYEPFSTNTQFYPCSFSEVLLRPGEVASICFVFLPSWLGVSSAHLILQTSSGGFLIHAKGFTVESPYRIRPLVGLDISSSGRWRKNLSLFNPFDETLYVEEVTACISVSLGNTSHLTKAICRVENHQGSDELSVMNIQEWLDVGKVQDGSPLMAMRPHRNWDIGPGSTETIIEIDFSNYSVGKIVGAFCMQLVRPSKDKSDVIMVPFEAELVEESANLTDSVSLSLGTLVPCGASETAVVAISLRNGAPHVLNVVKISLIGEGTQLFQIKYVEGLILFPGTITQVAVVSYIPLPIGLHDSPSEIPNLNLNCKLIILTNDSSSPQLEALCEDIVSICSKIDPKYKQQAGNAECANARTGSSGSSMQSPSHIEAMEAAEPDELVLGNWRSQGTANGMSVLDDYEVLFPMVQVGTYNSKWITVKNPSQLPVVMQLILNSGEIIDECRKPDGLLQPSSSIGLVLGAYTAPIRHGFSIGEGALTEAFVHPHGTASLGPILFHPSNRCGWRSSALIRNNLSGVEWLSLQGFGGSFSLVLSEGPNPLQNLEFKLNLPSRLNVSSPDIFYRMDETTSICSQPLSKELYAKNMGDLPLEVRRIEVSGAECGLDGFLVHTCKGFVLEPGESTKLLVSYQPDFSAAMVQRDLELALVTGIRVIPMKAVLPLHMLNLCKKSMFWMRVKKFSLVILATFVMFLMLFCILPQLIALGSRDNFLKNGKSTIPTVKLIGKSSRAHRNQKNSSKLSVSSKTNGLSRSIGAEETLLPQSVNGCPDGQGVASEQGMAGQYVNATVGNQRQTNSLLNTQKDMGLESCALPESCIVENSNLQEAAKDGKLTVRIGKEKGRRRKKKRGLVTGLTGIFEVSSSQSGNSTPSSPLSPVTLFTPKRSWPVNSDACPSVEVGNQSPHLAEQQCQKSSGTIPASKAKTLEPEVSMKYSNDSRVSLVQEKPYAPIKVAGKPVLLPCATFPGTSKPVFNLTGSSPCTASPSSVASHARAPGSNLYNQKTVKTEAKTGTEDQFEYDIWGDHLSRLHLMGKSREVSSMTSSVTESHSNSFFVSGPQVLVTKSPPKSGLGPAEA</sequence>
<dbReference type="Gramene" id="PSR87990">
    <property type="protein sequence ID" value="PSR87990"/>
    <property type="gene ID" value="CEY00_Acc31020"/>
</dbReference>
<keyword evidence="13" id="KW-1185">Reference proteome</keyword>
<evidence type="ECO:0000256" key="8">
    <source>
        <dbReference type="SAM" id="Phobius"/>
    </source>
</evidence>
<protein>
    <submittedName>
        <fullName evidence="12">Transmembrane protein 131-like</fullName>
    </submittedName>
</protein>
<evidence type="ECO:0000256" key="3">
    <source>
        <dbReference type="ARBA" id="ARBA00022692"/>
    </source>
</evidence>
<dbReference type="PANTHER" id="PTHR22050">
    <property type="entry name" value="RW1 PROTEIN HOMOLOG"/>
    <property type="match status" value="1"/>
</dbReference>
<keyword evidence="6 8" id="KW-0472">Membrane</keyword>
<evidence type="ECO:0000259" key="9">
    <source>
        <dbReference type="Pfam" id="PF12371"/>
    </source>
</evidence>
<dbReference type="OMA" id="NDACEHT"/>
<evidence type="ECO:0000259" key="11">
    <source>
        <dbReference type="Pfam" id="PF24501"/>
    </source>
</evidence>
<dbReference type="GO" id="GO:0016020">
    <property type="term" value="C:membrane"/>
    <property type="evidence" value="ECO:0007669"/>
    <property type="project" value="UniProtKB-SubCell"/>
</dbReference>
<feature type="transmembrane region" description="Helical" evidence="8">
    <location>
        <begin position="929"/>
        <end position="951"/>
    </location>
</feature>
<reference evidence="13" key="2">
    <citation type="journal article" date="2018" name="BMC Genomics">
        <title>A manually annotated Actinidia chinensis var. chinensis (kiwifruit) genome highlights the challenges associated with draft genomes and gene prediction in plants.</title>
        <authorList>
            <person name="Pilkington S.M."/>
            <person name="Crowhurst R."/>
            <person name="Hilario E."/>
            <person name="Nardozza S."/>
            <person name="Fraser L."/>
            <person name="Peng Y."/>
            <person name="Gunaseelan K."/>
            <person name="Simpson R."/>
            <person name="Tahir J."/>
            <person name="Deroles S.C."/>
            <person name="Templeton K."/>
            <person name="Luo Z."/>
            <person name="Davy M."/>
            <person name="Cheng C."/>
            <person name="McNeilage M."/>
            <person name="Scaglione D."/>
            <person name="Liu Y."/>
            <person name="Zhang Q."/>
            <person name="Datson P."/>
            <person name="De Silva N."/>
            <person name="Gardiner S.E."/>
            <person name="Bassett H."/>
            <person name="Chagne D."/>
            <person name="McCallum J."/>
            <person name="Dzierzon H."/>
            <person name="Deng C."/>
            <person name="Wang Y.Y."/>
            <person name="Barron L."/>
            <person name="Manako K."/>
            <person name="Bowen J."/>
            <person name="Foster T.M."/>
            <person name="Erridge Z.A."/>
            <person name="Tiffin H."/>
            <person name="Waite C.N."/>
            <person name="Davies K.M."/>
            <person name="Grierson E.P."/>
            <person name="Laing W.A."/>
            <person name="Kirk R."/>
            <person name="Chen X."/>
            <person name="Wood M."/>
            <person name="Montefiori M."/>
            <person name="Brummell D.A."/>
            <person name="Schwinn K.E."/>
            <person name="Catanach A."/>
            <person name="Fullerton C."/>
            <person name="Li D."/>
            <person name="Meiyalaghan S."/>
            <person name="Nieuwenhuizen N."/>
            <person name="Read N."/>
            <person name="Prakash R."/>
            <person name="Hunter D."/>
            <person name="Zhang H."/>
            <person name="McKenzie M."/>
            <person name="Knabel M."/>
            <person name="Harris A."/>
            <person name="Allan A.C."/>
            <person name="Gleave A."/>
            <person name="Chen A."/>
            <person name="Janssen B.J."/>
            <person name="Plunkett B."/>
            <person name="Ampomah-Dwamena C."/>
            <person name="Voogd C."/>
            <person name="Leif D."/>
            <person name="Lafferty D."/>
            <person name="Souleyre E.J.F."/>
            <person name="Varkonyi-Gasic E."/>
            <person name="Gambi F."/>
            <person name="Hanley J."/>
            <person name="Yao J.L."/>
            <person name="Cheung J."/>
            <person name="David K.M."/>
            <person name="Warren B."/>
            <person name="Marsh K."/>
            <person name="Snowden K.C."/>
            <person name="Lin-Wang K."/>
            <person name="Brian L."/>
            <person name="Martinez-Sanchez M."/>
            <person name="Wang M."/>
            <person name="Ileperuma N."/>
            <person name="Macnee N."/>
            <person name="Campin R."/>
            <person name="McAtee P."/>
            <person name="Drummond R.S.M."/>
            <person name="Espley R.V."/>
            <person name="Ireland H.S."/>
            <person name="Wu R."/>
            <person name="Atkinson R.G."/>
            <person name="Karunairetnam S."/>
            <person name="Bulley S."/>
            <person name="Chunkath S."/>
            <person name="Hanley Z."/>
            <person name="Storey R."/>
            <person name="Thrimawithana A.H."/>
            <person name="Thomson S."/>
            <person name="David C."/>
            <person name="Testolin R."/>
            <person name="Huang H."/>
            <person name="Hellens R.P."/>
            <person name="Schaffer R.J."/>
        </authorList>
    </citation>
    <scope>NUCLEOTIDE SEQUENCE [LARGE SCALE GENOMIC DNA]</scope>
    <source>
        <strain evidence="13">cv. Red5</strain>
    </source>
</reference>
<feature type="domain" description="Transmembrane protein 131-like N-terminal" evidence="9">
    <location>
        <begin position="218"/>
        <end position="300"/>
    </location>
</feature>
<dbReference type="InterPro" id="IPR039877">
    <property type="entry name" value="TMEM131-like"/>
</dbReference>
<comment type="subcellular location">
    <subcellularLocation>
        <location evidence="1">Membrane</location>
        <topology evidence="1">Single-pass type I membrane protein</topology>
    </subcellularLocation>
</comment>
<comment type="similarity">
    <text evidence="2">Belongs to the TMEM131 family.</text>
</comment>
<dbReference type="Proteomes" id="UP000241394">
    <property type="component" value="Chromosome LG27"/>
</dbReference>
<dbReference type="PANTHER" id="PTHR22050:SF0">
    <property type="entry name" value="TRANSMEMBRANE PROTEIN 131 HOMOLOG"/>
    <property type="match status" value="1"/>
</dbReference>
<feature type="domain" description="TMEM131L fifth Ig-like" evidence="11">
    <location>
        <begin position="834"/>
        <end position="898"/>
    </location>
</feature>
<feature type="region of interest" description="Disordered" evidence="7">
    <location>
        <begin position="975"/>
        <end position="997"/>
    </location>
</feature>
<evidence type="ECO:0000256" key="5">
    <source>
        <dbReference type="ARBA" id="ARBA00022989"/>
    </source>
</evidence>
<comment type="caution">
    <text evidence="12">The sequence shown here is derived from an EMBL/GenBank/DDBJ whole genome shotgun (WGS) entry which is preliminary data.</text>
</comment>
<keyword evidence="4" id="KW-0732">Signal</keyword>
<feature type="domain" description="DUF7579" evidence="10">
    <location>
        <begin position="472"/>
        <end position="589"/>
    </location>
</feature>
<dbReference type="Pfam" id="PF12371">
    <property type="entry name" value="TMEM131_like_N"/>
    <property type="match status" value="1"/>
</dbReference>
<evidence type="ECO:0000313" key="13">
    <source>
        <dbReference type="Proteomes" id="UP000241394"/>
    </source>
</evidence>
<evidence type="ECO:0000259" key="10">
    <source>
        <dbReference type="Pfam" id="PF24474"/>
    </source>
</evidence>
<dbReference type="Pfam" id="PF24474">
    <property type="entry name" value="DUF7579"/>
    <property type="match status" value="1"/>
</dbReference>
<dbReference type="InParanoid" id="A0A2R6PAJ4"/>
<proteinExistence type="inferred from homology"/>
<keyword evidence="5 8" id="KW-1133">Transmembrane helix</keyword>
<evidence type="ECO:0000256" key="6">
    <source>
        <dbReference type="ARBA" id="ARBA00023136"/>
    </source>
</evidence>
<dbReference type="OrthoDB" id="168404at2759"/>